<dbReference type="EMBL" id="JAPCID010000040">
    <property type="protein sequence ID" value="MDA0140465.1"/>
    <property type="molecule type" value="Genomic_DNA"/>
</dbReference>
<name>A0ABT4RPQ2_9ACTN</name>
<evidence type="ECO:0000256" key="4">
    <source>
        <dbReference type="ARBA" id="ARBA00022777"/>
    </source>
</evidence>
<dbReference type="Pfam" id="PF00294">
    <property type="entry name" value="PfkB"/>
    <property type="match status" value="1"/>
</dbReference>
<dbReference type="PANTHER" id="PTHR43085:SF1">
    <property type="entry name" value="PSEUDOURIDINE KINASE-RELATED"/>
    <property type="match status" value="1"/>
</dbReference>
<dbReference type="SUPFAM" id="SSF53613">
    <property type="entry name" value="Ribokinase-like"/>
    <property type="match status" value="1"/>
</dbReference>
<keyword evidence="4 7" id="KW-0418">Kinase</keyword>
<dbReference type="Proteomes" id="UP001147700">
    <property type="component" value="Unassembled WGS sequence"/>
</dbReference>
<dbReference type="InterPro" id="IPR029056">
    <property type="entry name" value="Ribokinase-like"/>
</dbReference>
<dbReference type="GO" id="GO:0016301">
    <property type="term" value="F:kinase activity"/>
    <property type="evidence" value="ECO:0007669"/>
    <property type="project" value="UniProtKB-KW"/>
</dbReference>
<dbReference type="RefSeq" id="WP_238932286.1">
    <property type="nucleotide sequence ID" value="NZ_JAPCID010000040.1"/>
</dbReference>
<dbReference type="InterPro" id="IPR011611">
    <property type="entry name" value="PfkB_dom"/>
</dbReference>
<evidence type="ECO:0000256" key="3">
    <source>
        <dbReference type="ARBA" id="ARBA00022741"/>
    </source>
</evidence>
<organism evidence="7 8">
    <name type="scientific">Solirubrobacter deserti</name>
    <dbReference type="NCBI Taxonomy" id="2282478"/>
    <lineage>
        <taxon>Bacteria</taxon>
        <taxon>Bacillati</taxon>
        <taxon>Actinomycetota</taxon>
        <taxon>Thermoleophilia</taxon>
        <taxon>Solirubrobacterales</taxon>
        <taxon>Solirubrobacteraceae</taxon>
        <taxon>Solirubrobacter</taxon>
    </lineage>
</organism>
<reference evidence="7" key="1">
    <citation type="submission" date="2022-10" db="EMBL/GenBank/DDBJ databases">
        <title>The WGS of Solirubrobacter sp. CPCC 204708.</title>
        <authorList>
            <person name="Jiang Z."/>
        </authorList>
    </citation>
    <scope>NUCLEOTIDE SEQUENCE</scope>
    <source>
        <strain evidence="7">CPCC 204708</strain>
    </source>
</reference>
<sequence length="300" mass="31316">MAIVVGGEALVDLVPHADHLAAHPGGGPYNTARTLGRLEQDVHFLGCLSDDGFGRQLRAELEADRVKLDTVVSTARPTTLALAEVDASGAASYRFYTEGTSAPALTPEAALAALPQDVDVLHVGTLGLIMEPTASALRRVVEAVADRALIMVDPNCRPTFIADRDAYREQLSPVLRHAHVVKVSGDDLEYLSPGVGMVDAARALDVPVALVTLGGDGALIVTPEDEAHVDAPKITVVDTIGAGDAFGGGFLTYVAEHGRGVLDDSEAVRAATRFACVVAARTCERAGASPPRRSDLDGDL</sequence>
<dbReference type="InterPro" id="IPR002173">
    <property type="entry name" value="Carboh/pur_kinase_PfkB_CS"/>
</dbReference>
<evidence type="ECO:0000259" key="6">
    <source>
        <dbReference type="Pfam" id="PF00294"/>
    </source>
</evidence>
<dbReference type="InterPro" id="IPR050306">
    <property type="entry name" value="PfkB_Carbo_kinase"/>
</dbReference>
<comment type="similarity">
    <text evidence="1">Belongs to the carbohydrate kinase PfkB family.</text>
</comment>
<keyword evidence="3" id="KW-0547">Nucleotide-binding</keyword>
<evidence type="ECO:0000256" key="1">
    <source>
        <dbReference type="ARBA" id="ARBA00010688"/>
    </source>
</evidence>
<gene>
    <name evidence="7" type="ORF">OJ962_23410</name>
</gene>
<keyword evidence="5" id="KW-0067">ATP-binding</keyword>
<proteinExistence type="inferred from homology"/>
<evidence type="ECO:0000256" key="5">
    <source>
        <dbReference type="ARBA" id="ARBA00022840"/>
    </source>
</evidence>
<dbReference type="PROSITE" id="PS00584">
    <property type="entry name" value="PFKB_KINASES_2"/>
    <property type="match status" value="1"/>
</dbReference>
<dbReference type="Gene3D" id="3.40.1190.20">
    <property type="match status" value="1"/>
</dbReference>
<accession>A0ABT4RPQ2</accession>
<keyword evidence="8" id="KW-1185">Reference proteome</keyword>
<evidence type="ECO:0000313" key="8">
    <source>
        <dbReference type="Proteomes" id="UP001147700"/>
    </source>
</evidence>
<protein>
    <submittedName>
        <fullName evidence="7">PfkB family carbohydrate kinase</fullName>
    </submittedName>
</protein>
<evidence type="ECO:0000313" key="7">
    <source>
        <dbReference type="EMBL" id="MDA0140465.1"/>
    </source>
</evidence>
<evidence type="ECO:0000256" key="2">
    <source>
        <dbReference type="ARBA" id="ARBA00022679"/>
    </source>
</evidence>
<dbReference type="PANTHER" id="PTHR43085">
    <property type="entry name" value="HEXOKINASE FAMILY MEMBER"/>
    <property type="match status" value="1"/>
</dbReference>
<keyword evidence="2" id="KW-0808">Transferase</keyword>
<comment type="caution">
    <text evidence="7">The sequence shown here is derived from an EMBL/GenBank/DDBJ whole genome shotgun (WGS) entry which is preliminary data.</text>
</comment>
<feature type="domain" description="Carbohydrate kinase PfkB" evidence="6">
    <location>
        <begin position="13"/>
        <end position="291"/>
    </location>
</feature>